<sequence length="126" mass="13510">MDDEDHAPLMPTFRPDDSNIHPAMSSLPSHSQPTTSVRTVSVCPPSCLGVTLIGSEEEGGTGSEVCSNQSPISSLRTPAPSPPLDSSCNCDILCALSVRWMGVHSRCGWVLAEQKERRSFLETLKG</sequence>
<feature type="region of interest" description="Disordered" evidence="1">
    <location>
        <begin position="54"/>
        <end position="79"/>
    </location>
</feature>
<feature type="region of interest" description="Disordered" evidence="1">
    <location>
        <begin position="1"/>
        <end position="37"/>
    </location>
</feature>
<accession>A0ABQ9YBF1</accession>
<evidence type="ECO:0000256" key="1">
    <source>
        <dbReference type="SAM" id="MobiDB-lite"/>
    </source>
</evidence>
<comment type="caution">
    <text evidence="2">The sequence shown here is derived from an EMBL/GenBank/DDBJ whole genome shotgun (WGS) entry which is preliminary data.</text>
</comment>
<gene>
    <name evidence="2" type="ORF">BLNAU_4131</name>
</gene>
<feature type="compositionally biased region" description="Polar residues" evidence="1">
    <location>
        <begin position="26"/>
        <end position="37"/>
    </location>
</feature>
<proteinExistence type="predicted"/>
<protein>
    <submittedName>
        <fullName evidence="2">Uncharacterized protein</fullName>
    </submittedName>
</protein>
<reference evidence="2 3" key="1">
    <citation type="journal article" date="2022" name="bioRxiv">
        <title>Genomics of Preaxostyla Flagellates Illuminates Evolutionary Transitions and the Path Towards Mitochondrial Loss.</title>
        <authorList>
            <person name="Novak L.V.F."/>
            <person name="Treitli S.C."/>
            <person name="Pyrih J."/>
            <person name="Halakuc P."/>
            <person name="Pipaliya S.V."/>
            <person name="Vacek V."/>
            <person name="Brzon O."/>
            <person name="Soukal P."/>
            <person name="Eme L."/>
            <person name="Dacks J.B."/>
            <person name="Karnkowska A."/>
            <person name="Elias M."/>
            <person name="Hampl V."/>
        </authorList>
    </citation>
    <scope>NUCLEOTIDE SEQUENCE [LARGE SCALE GENOMIC DNA]</scope>
    <source>
        <strain evidence="2">NAU3</strain>
        <tissue evidence="2">Gut</tissue>
    </source>
</reference>
<name>A0ABQ9YBF1_9EUKA</name>
<feature type="compositionally biased region" description="Polar residues" evidence="1">
    <location>
        <begin position="65"/>
        <end position="76"/>
    </location>
</feature>
<evidence type="ECO:0000313" key="3">
    <source>
        <dbReference type="Proteomes" id="UP001281761"/>
    </source>
</evidence>
<dbReference type="EMBL" id="JARBJD010000019">
    <property type="protein sequence ID" value="KAK2961044.1"/>
    <property type="molecule type" value="Genomic_DNA"/>
</dbReference>
<evidence type="ECO:0000313" key="2">
    <source>
        <dbReference type="EMBL" id="KAK2961044.1"/>
    </source>
</evidence>
<keyword evidence="3" id="KW-1185">Reference proteome</keyword>
<organism evidence="2 3">
    <name type="scientific">Blattamonas nauphoetae</name>
    <dbReference type="NCBI Taxonomy" id="2049346"/>
    <lineage>
        <taxon>Eukaryota</taxon>
        <taxon>Metamonada</taxon>
        <taxon>Preaxostyla</taxon>
        <taxon>Oxymonadida</taxon>
        <taxon>Blattamonas</taxon>
    </lineage>
</organism>
<dbReference type="Proteomes" id="UP001281761">
    <property type="component" value="Unassembled WGS sequence"/>
</dbReference>